<proteinExistence type="predicted"/>
<reference evidence="2 3" key="1">
    <citation type="submission" date="2017-09" db="EMBL/GenBank/DDBJ databases">
        <authorList>
            <person name="Ehlers B."/>
            <person name="Leendertz F.H."/>
        </authorList>
    </citation>
    <scope>NUCLEOTIDE SEQUENCE [LARGE SCALE GENOMIC DNA]</scope>
    <source>
        <strain evidence="2 3">DSM 46844</strain>
    </source>
</reference>
<evidence type="ECO:0000313" key="2">
    <source>
        <dbReference type="EMBL" id="SNX98359.1"/>
    </source>
</evidence>
<feature type="region of interest" description="Disordered" evidence="1">
    <location>
        <begin position="65"/>
        <end position="145"/>
    </location>
</feature>
<dbReference type="RefSeq" id="WP_097208290.1">
    <property type="nucleotide sequence ID" value="NZ_JACHXB010000005.1"/>
</dbReference>
<feature type="compositionally biased region" description="Low complexity" evidence="1">
    <location>
        <begin position="85"/>
        <end position="102"/>
    </location>
</feature>
<gene>
    <name evidence="2" type="ORF">SAMN06893097_110142</name>
</gene>
<accession>A0A285EGW4</accession>
<dbReference type="Proteomes" id="UP000219514">
    <property type="component" value="Unassembled WGS sequence"/>
</dbReference>
<evidence type="ECO:0000313" key="3">
    <source>
        <dbReference type="Proteomes" id="UP000219514"/>
    </source>
</evidence>
<dbReference type="EMBL" id="OBDO01000010">
    <property type="protein sequence ID" value="SNX98359.1"/>
    <property type="molecule type" value="Genomic_DNA"/>
</dbReference>
<dbReference type="AlphaFoldDB" id="A0A285EGW4"/>
<protein>
    <submittedName>
        <fullName evidence="2">Uncharacterized protein</fullName>
    </submittedName>
</protein>
<sequence>MTAEVATSSFLGDPQPVEAFHAGDWFPGDLLGWRFDETGTCRVRVRCVVGGLRHTAWTDLAHLRLPTTTGTPVAAGRAPERHADPTPAQPVAPRRAAEAPAAPAAPAPSPSDRDTGRHPLLPATDPRPAPAAVPRPRRAPGSWSG</sequence>
<dbReference type="OrthoDB" id="5197633at2"/>
<name>A0A285EGW4_9ACTN</name>
<organism evidence="2 3">
    <name type="scientific">Geodermatophilus sabuli</name>
    <dbReference type="NCBI Taxonomy" id="1564158"/>
    <lineage>
        <taxon>Bacteria</taxon>
        <taxon>Bacillati</taxon>
        <taxon>Actinomycetota</taxon>
        <taxon>Actinomycetes</taxon>
        <taxon>Geodermatophilales</taxon>
        <taxon>Geodermatophilaceae</taxon>
        <taxon>Geodermatophilus</taxon>
    </lineage>
</organism>
<keyword evidence="3" id="KW-1185">Reference proteome</keyword>
<evidence type="ECO:0000256" key="1">
    <source>
        <dbReference type="SAM" id="MobiDB-lite"/>
    </source>
</evidence>